<feature type="transmembrane region" description="Helical" evidence="1">
    <location>
        <begin position="89"/>
        <end position="111"/>
    </location>
</feature>
<keyword evidence="1" id="KW-1133">Transmembrane helix</keyword>
<dbReference type="Proteomes" id="UP000245812">
    <property type="component" value="Unassembled WGS sequence"/>
</dbReference>
<organism evidence="2 3">
    <name type="scientific">Fulvimonas soli</name>
    <dbReference type="NCBI Taxonomy" id="155197"/>
    <lineage>
        <taxon>Bacteria</taxon>
        <taxon>Pseudomonadati</taxon>
        <taxon>Pseudomonadota</taxon>
        <taxon>Gammaproteobacteria</taxon>
        <taxon>Lysobacterales</taxon>
        <taxon>Rhodanobacteraceae</taxon>
        <taxon>Fulvimonas</taxon>
    </lineage>
</organism>
<sequence length="153" mass="16134">MGEPEQTPPSPTPPAAASGLLDELLRFAGAFKRLFGAQLGLLAAELGLARSAVSWLLVAALGATVAGVAAGLTLLALVGLALAQWFGSWLWALLALLLLELLFLGGAVLLFRRCMHWMSLPATRGEWSAMMRETKADARARIDAQAAGEERAP</sequence>
<dbReference type="AlphaFoldDB" id="A0A316IGX9"/>
<dbReference type="EMBL" id="QGHC01000002">
    <property type="protein sequence ID" value="PWK92581.1"/>
    <property type="molecule type" value="Genomic_DNA"/>
</dbReference>
<protein>
    <recommendedName>
        <fullName evidence="4">Membrane protein YqjE</fullName>
    </recommendedName>
</protein>
<keyword evidence="1" id="KW-0472">Membrane</keyword>
<name>A0A316IGX9_9GAMM</name>
<feature type="transmembrane region" description="Helical" evidence="1">
    <location>
        <begin position="55"/>
        <end position="83"/>
    </location>
</feature>
<gene>
    <name evidence="2" type="ORF">C7456_102316</name>
</gene>
<evidence type="ECO:0000313" key="3">
    <source>
        <dbReference type="Proteomes" id="UP000245812"/>
    </source>
</evidence>
<keyword evidence="3" id="KW-1185">Reference proteome</keyword>
<accession>A0A316IGX9</accession>
<dbReference type="RefSeq" id="WP_170120163.1">
    <property type="nucleotide sequence ID" value="NZ_MSZV01000006.1"/>
</dbReference>
<comment type="caution">
    <text evidence="2">The sequence shown here is derived from an EMBL/GenBank/DDBJ whole genome shotgun (WGS) entry which is preliminary data.</text>
</comment>
<evidence type="ECO:0000256" key="1">
    <source>
        <dbReference type="SAM" id="Phobius"/>
    </source>
</evidence>
<proteinExistence type="predicted"/>
<evidence type="ECO:0008006" key="4">
    <source>
        <dbReference type="Google" id="ProtNLM"/>
    </source>
</evidence>
<reference evidence="2 3" key="1">
    <citation type="submission" date="2018-05" db="EMBL/GenBank/DDBJ databases">
        <title>Genomic Encyclopedia of Type Strains, Phase IV (KMG-IV): sequencing the most valuable type-strain genomes for metagenomic binning, comparative biology and taxonomic classification.</title>
        <authorList>
            <person name="Goeker M."/>
        </authorList>
    </citation>
    <scope>NUCLEOTIDE SEQUENCE [LARGE SCALE GENOMIC DNA]</scope>
    <source>
        <strain evidence="2 3">DSM 14263</strain>
    </source>
</reference>
<keyword evidence="1" id="KW-0812">Transmembrane</keyword>
<evidence type="ECO:0000313" key="2">
    <source>
        <dbReference type="EMBL" id="PWK92581.1"/>
    </source>
</evidence>